<dbReference type="PANTHER" id="PTHR40053:SF1">
    <property type="entry name" value="SPORULATION-CONTROL PROTEIN SPO0M"/>
    <property type="match status" value="1"/>
</dbReference>
<protein>
    <submittedName>
        <fullName evidence="1">Sporulation-control protein</fullName>
    </submittedName>
</protein>
<dbReference type="Pfam" id="PF07070">
    <property type="entry name" value="Spo0M"/>
    <property type="match status" value="1"/>
</dbReference>
<gene>
    <name evidence="1" type="ORF">LX15_004573</name>
</gene>
<accession>A0ABT1HZ99</accession>
<name>A0ABT1HZ99_STRSD</name>
<evidence type="ECO:0000313" key="2">
    <source>
        <dbReference type="Proteomes" id="UP001205311"/>
    </source>
</evidence>
<organism evidence="1 2">
    <name type="scientific">Streptoalloteichus tenebrarius (strain ATCC 17920 / DSM 40477 / JCM 4838 / CBS 697.72 / NBRC 16177 / NCIMB 11028 / NRRL B-12390 / A12253. 1 / ISP 5477)</name>
    <name type="common">Streptomyces tenebrarius</name>
    <dbReference type="NCBI Taxonomy" id="1933"/>
    <lineage>
        <taxon>Bacteria</taxon>
        <taxon>Bacillati</taxon>
        <taxon>Actinomycetota</taxon>
        <taxon>Actinomycetes</taxon>
        <taxon>Pseudonocardiales</taxon>
        <taxon>Pseudonocardiaceae</taxon>
        <taxon>Streptoalloteichus</taxon>
    </lineage>
</organism>
<sequence>MVFKRMLRAFGVGGPTVDTVLPNPNVRPGETLVGEVRVQGGDHEVDIEHIALALVTRVEREHGDSEREGAVEFHRAVVSGPLRLGAREPRVIPFQIPLPWETPLTTVSGQPLYGMALGLRTEVAVAKAVDKGDMDPVFVHPLPSQDRVLDAFGQLGFQFRRADLELGHIHGVAQQLPFYQEIEFFPPGQYAGRINEVELTFVTSPVGVDVVLEADKRGGMFRSGGDVVGRFHVSHEEALTVDWAGHLHSWLEQVASRHSAAHHGYGVPEHHGYPHGGHYDHHGHYGHPQEHHHRRGMGAGAVVAGAAAGFVGGMIAGEVIDEVGDAFFGDDEEA</sequence>
<evidence type="ECO:0000313" key="1">
    <source>
        <dbReference type="EMBL" id="MCP2260853.1"/>
    </source>
</evidence>
<dbReference type="PANTHER" id="PTHR40053">
    <property type="entry name" value="SPORULATION-CONTROL PROTEIN SPO0M"/>
    <property type="match status" value="1"/>
</dbReference>
<reference evidence="1 2" key="1">
    <citation type="submission" date="2022-06" db="EMBL/GenBank/DDBJ databases">
        <title>Genomic Encyclopedia of Archaeal and Bacterial Type Strains, Phase II (KMG-II): from individual species to whole genera.</title>
        <authorList>
            <person name="Goeker M."/>
        </authorList>
    </citation>
    <scope>NUCLEOTIDE SEQUENCE [LARGE SCALE GENOMIC DNA]</scope>
    <source>
        <strain evidence="1 2">DSM 40477</strain>
    </source>
</reference>
<dbReference type="Proteomes" id="UP001205311">
    <property type="component" value="Unassembled WGS sequence"/>
</dbReference>
<proteinExistence type="predicted"/>
<dbReference type="EMBL" id="JAMTCP010000032">
    <property type="protein sequence ID" value="MCP2260853.1"/>
    <property type="molecule type" value="Genomic_DNA"/>
</dbReference>
<dbReference type="InterPro" id="IPR009776">
    <property type="entry name" value="Spore_0_M"/>
</dbReference>
<comment type="caution">
    <text evidence="1">The sequence shown here is derived from an EMBL/GenBank/DDBJ whole genome shotgun (WGS) entry which is preliminary data.</text>
</comment>
<keyword evidence="2" id="KW-1185">Reference proteome</keyword>